<accession>B9XGE1</accession>
<evidence type="ECO:0000256" key="1">
    <source>
        <dbReference type="SAM" id="MobiDB-lite"/>
    </source>
</evidence>
<feature type="compositionally biased region" description="Basic and acidic residues" evidence="1">
    <location>
        <begin position="126"/>
        <end position="162"/>
    </location>
</feature>
<dbReference type="Pfam" id="PF14258">
    <property type="entry name" value="DUF4350"/>
    <property type="match status" value="1"/>
</dbReference>
<proteinExistence type="predicted"/>
<dbReference type="STRING" id="320771.Cflav_PD3709"/>
<dbReference type="EMBL" id="ABOX02000012">
    <property type="protein sequence ID" value="EEF60992.1"/>
    <property type="molecule type" value="Genomic_DNA"/>
</dbReference>
<gene>
    <name evidence="3" type="ORF">Cflav_PD3709</name>
</gene>
<evidence type="ECO:0000259" key="2">
    <source>
        <dbReference type="Pfam" id="PF14258"/>
    </source>
</evidence>
<sequence length="443" mass="50063" precursor="true">MNRKFTLIILLVCALTFLLGIAQLFKLRFEGGDVYPEYSSLRPDPLGTSAYYESLERVPALSVRRDYTTTDELPTGRNVAYLHLAGSSSDWAEIPQSTFNEIQSFLMRGGRLVVAFFPETEKPYESVYKRDGQKQTKSDSKKEQPSDSKPEDKDKDTSESKHDKHAKKPKKYDDELGLSYRNVSLKERWGVEFKFKPLVQNEGAYEPVTVVNDEEPSLPKSISWHSGLVFTNLPSSWHTVYSQGNSPVLIERKFGPGSVVFSTDSYFLSNEALQKERHAELLAWLIGPAHEVVFDEAHLGITQDAGVATLMRQYHLHGLVLGLLLLAGLFIWKNSFSLVPIHETSSAEAYVAGKDSGAGFVNLLRRNINARDLIKICQAEWKKSQPKDKFAEARLQRVTEFINAESSLPENQRNPVKTYLEICRILNENRGLRTVDAEPKSNT</sequence>
<comment type="caution">
    <text evidence="3">The sequence shown here is derived from an EMBL/GenBank/DDBJ whole genome shotgun (WGS) entry which is preliminary data.</text>
</comment>
<dbReference type="OrthoDB" id="5393446at2"/>
<feature type="domain" description="DUF4350" evidence="2">
    <location>
        <begin position="41"/>
        <end position="286"/>
    </location>
</feature>
<dbReference type="InterPro" id="IPR025646">
    <property type="entry name" value="DUF4350"/>
</dbReference>
<evidence type="ECO:0000313" key="3">
    <source>
        <dbReference type="EMBL" id="EEF60992.1"/>
    </source>
</evidence>
<evidence type="ECO:0000313" key="4">
    <source>
        <dbReference type="Proteomes" id="UP000003688"/>
    </source>
</evidence>
<dbReference type="RefSeq" id="WP_007414887.1">
    <property type="nucleotide sequence ID" value="NZ_ABOX02000012.1"/>
</dbReference>
<organism evidence="3 4">
    <name type="scientific">Pedosphaera parvula (strain Ellin514)</name>
    <dbReference type="NCBI Taxonomy" id="320771"/>
    <lineage>
        <taxon>Bacteria</taxon>
        <taxon>Pseudomonadati</taxon>
        <taxon>Verrucomicrobiota</taxon>
        <taxon>Pedosphaerae</taxon>
        <taxon>Pedosphaerales</taxon>
        <taxon>Pedosphaeraceae</taxon>
        <taxon>Pedosphaera</taxon>
    </lineage>
</organism>
<name>B9XGE1_PEDPL</name>
<feature type="region of interest" description="Disordered" evidence="1">
    <location>
        <begin position="126"/>
        <end position="171"/>
    </location>
</feature>
<protein>
    <recommendedName>
        <fullName evidence="2">DUF4350 domain-containing protein</fullName>
    </recommendedName>
</protein>
<reference evidence="3 4" key="1">
    <citation type="journal article" date="2011" name="J. Bacteriol.">
        <title>Genome sequence of 'Pedosphaera parvula' Ellin514, an aerobic Verrucomicrobial isolate from pasture soil.</title>
        <authorList>
            <person name="Kant R."/>
            <person name="van Passel M.W."/>
            <person name="Sangwan P."/>
            <person name="Palva A."/>
            <person name="Lucas S."/>
            <person name="Copeland A."/>
            <person name="Lapidus A."/>
            <person name="Glavina Del Rio T."/>
            <person name="Dalin E."/>
            <person name="Tice H."/>
            <person name="Bruce D."/>
            <person name="Goodwin L."/>
            <person name="Pitluck S."/>
            <person name="Chertkov O."/>
            <person name="Larimer F.W."/>
            <person name="Land M.L."/>
            <person name="Hauser L."/>
            <person name="Brettin T.S."/>
            <person name="Detter J.C."/>
            <person name="Han S."/>
            <person name="de Vos W.M."/>
            <person name="Janssen P.H."/>
            <person name="Smidt H."/>
        </authorList>
    </citation>
    <scope>NUCLEOTIDE SEQUENCE [LARGE SCALE GENOMIC DNA]</scope>
    <source>
        <strain evidence="3 4">Ellin514</strain>
    </source>
</reference>
<dbReference type="Proteomes" id="UP000003688">
    <property type="component" value="Unassembled WGS sequence"/>
</dbReference>
<keyword evidence="4" id="KW-1185">Reference proteome</keyword>
<dbReference type="AlphaFoldDB" id="B9XGE1"/>